<evidence type="ECO:0000313" key="19">
    <source>
        <dbReference type="Proteomes" id="UP000799429"/>
    </source>
</evidence>
<feature type="signal peptide" evidence="16">
    <location>
        <begin position="1"/>
        <end position="19"/>
    </location>
</feature>
<dbReference type="EC" id="1.14.99.56" evidence="15"/>
<dbReference type="OrthoDB" id="6038816at2759"/>
<dbReference type="PANTHER" id="PTHR33353:SF10">
    <property type="entry name" value="ENDO-BETA-1,4-GLUCANASE D"/>
    <property type="match status" value="1"/>
</dbReference>
<dbReference type="InterPro" id="IPR005103">
    <property type="entry name" value="AA9_LPMO"/>
</dbReference>
<dbReference type="GO" id="GO:0030245">
    <property type="term" value="P:cellulose catabolic process"/>
    <property type="evidence" value="ECO:0007669"/>
    <property type="project" value="UniProtKB-KW"/>
</dbReference>
<dbReference type="GO" id="GO:0004497">
    <property type="term" value="F:monooxygenase activity"/>
    <property type="evidence" value="ECO:0007669"/>
    <property type="project" value="UniProtKB-KW"/>
</dbReference>
<evidence type="ECO:0000256" key="8">
    <source>
        <dbReference type="ARBA" id="ARBA00023008"/>
    </source>
</evidence>
<comment type="similarity">
    <text evidence="13">Belongs to the polysaccharide monooxygenase AA9 family.</text>
</comment>
<dbReference type="GO" id="GO:0046872">
    <property type="term" value="F:metal ion binding"/>
    <property type="evidence" value="ECO:0007669"/>
    <property type="project" value="UniProtKB-KW"/>
</dbReference>
<keyword evidence="10" id="KW-1015">Disulfide bond</keyword>
<name>A0A9P4S2E5_9PEZI</name>
<comment type="cofactor">
    <cofactor evidence="1">
        <name>Cu(2+)</name>
        <dbReference type="ChEBI" id="CHEBI:29036"/>
    </cofactor>
</comment>
<feature type="chain" id="PRO_5040396918" description="lytic cellulose monooxygenase (C4-dehydrogenating)" evidence="16">
    <location>
        <begin position="20"/>
        <end position="244"/>
    </location>
</feature>
<evidence type="ECO:0000256" key="6">
    <source>
        <dbReference type="ARBA" id="ARBA00023001"/>
    </source>
</evidence>
<evidence type="ECO:0000259" key="17">
    <source>
        <dbReference type="Pfam" id="PF03443"/>
    </source>
</evidence>
<dbReference type="PANTHER" id="PTHR33353">
    <property type="entry name" value="PUTATIVE (AFU_ORTHOLOGUE AFUA_1G12560)-RELATED"/>
    <property type="match status" value="1"/>
</dbReference>
<dbReference type="EMBL" id="MU006112">
    <property type="protein sequence ID" value="KAF2835028.1"/>
    <property type="molecule type" value="Genomic_DNA"/>
</dbReference>
<keyword evidence="12" id="KW-0624">Polysaccharide degradation</keyword>
<keyword evidence="8" id="KW-0186">Copper</keyword>
<evidence type="ECO:0000256" key="11">
    <source>
        <dbReference type="ARBA" id="ARBA00023277"/>
    </source>
</evidence>
<comment type="catalytic activity">
    <reaction evidence="14">
        <text>[(1-&gt;4)-beta-D-glucosyl]n+m + reduced acceptor + O2 = 4-dehydro-beta-D-glucosyl-[(1-&gt;4)-beta-D-glucosyl]n-1 + [(1-&gt;4)-beta-D-glucosyl]m + acceptor + H2O.</text>
        <dbReference type="EC" id="1.14.99.56"/>
    </reaction>
</comment>
<comment type="caution">
    <text evidence="18">The sequence shown here is derived from an EMBL/GenBank/DDBJ whole genome shotgun (WGS) entry which is preliminary data.</text>
</comment>
<evidence type="ECO:0000256" key="7">
    <source>
        <dbReference type="ARBA" id="ARBA00023002"/>
    </source>
</evidence>
<keyword evidence="9 18" id="KW-0503">Monooxygenase</keyword>
<evidence type="ECO:0000256" key="15">
    <source>
        <dbReference type="ARBA" id="ARBA00047174"/>
    </source>
</evidence>
<evidence type="ECO:0000256" key="10">
    <source>
        <dbReference type="ARBA" id="ARBA00023157"/>
    </source>
</evidence>
<dbReference type="GO" id="GO:0005576">
    <property type="term" value="C:extracellular region"/>
    <property type="evidence" value="ECO:0007669"/>
    <property type="project" value="UniProtKB-SubCell"/>
</dbReference>
<comment type="subcellular location">
    <subcellularLocation>
        <location evidence="2">Secreted</location>
    </subcellularLocation>
</comment>
<dbReference type="InterPro" id="IPR049892">
    <property type="entry name" value="AA9"/>
</dbReference>
<dbReference type="AlphaFoldDB" id="A0A9P4S2E5"/>
<keyword evidence="11" id="KW-0119">Carbohydrate metabolism</keyword>
<evidence type="ECO:0000313" key="18">
    <source>
        <dbReference type="EMBL" id="KAF2835028.1"/>
    </source>
</evidence>
<dbReference type="Proteomes" id="UP000799429">
    <property type="component" value="Unassembled WGS sequence"/>
</dbReference>
<keyword evidence="4" id="KW-0479">Metal-binding</keyword>
<dbReference type="Pfam" id="PF03443">
    <property type="entry name" value="AA9"/>
    <property type="match status" value="1"/>
</dbReference>
<protein>
    <recommendedName>
        <fullName evidence="15">lytic cellulose monooxygenase (C4-dehydrogenating)</fullName>
        <ecNumber evidence="15">1.14.99.56</ecNumber>
    </recommendedName>
</protein>
<keyword evidence="5 16" id="KW-0732">Signal</keyword>
<accession>A0A9P4S2E5</accession>
<evidence type="ECO:0000256" key="5">
    <source>
        <dbReference type="ARBA" id="ARBA00022729"/>
    </source>
</evidence>
<evidence type="ECO:0000256" key="4">
    <source>
        <dbReference type="ARBA" id="ARBA00022723"/>
    </source>
</evidence>
<keyword evidence="7" id="KW-0560">Oxidoreductase</keyword>
<evidence type="ECO:0000256" key="2">
    <source>
        <dbReference type="ARBA" id="ARBA00004613"/>
    </source>
</evidence>
<evidence type="ECO:0000256" key="14">
    <source>
        <dbReference type="ARBA" id="ARBA00045077"/>
    </source>
</evidence>
<evidence type="ECO:0000256" key="9">
    <source>
        <dbReference type="ARBA" id="ARBA00023033"/>
    </source>
</evidence>
<evidence type="ECO:0000256" key="13">
    <source>
        <dbReference type="ARBA" id="ARBA00044502"/>
    </source>
</evidence>
<gene>
    <name evidence="18" type="ORF">M501DRAFT_989220</name>
</gene>
<keyword evidence="3" id="KW-0964">Secreted</keyword>
<keyword evidence="19" id="KW-1185">Reference proteome</keyword>
<evidence type="ECO:0000256" key="1">
    <source>
        <dbReference type="ARBA" id="ARBA00001973"/>
    </source>
</evidence>
<proteinExistence type="inferred from homology"/>
<reference evidence="18" key="1">
    <citation type="journal article" date="2020" name="Stud. Mycol.">
        <title>101 Dothideomycetes genomes: a test case for predicting lifestyles and emergence of pathogens.</title>
        <authorList>
            <person name="Haridas S."/>
            <person name="Albert R."/>
            <person name="Binder M."/>
            <person name="Bloem J."/>
            <person name="Labutti K."/>
            <person name="Salamov A."/>
            <person name="Andreopoulos B."/>
            <person name="Baker S."/>
            <person name="Barry K."/>
            <person name="Bills G."/>
            <person name="Bluhm B."/>
            <person name="Cannon C."/>
            <person name="Castanera R."/>
            <person name="Culley D."/>
            <person name="Daum C."/>
            <person name="Ezra D."/>
            <person name="Gonzalez J."/>
            <person name="Henrissat B."/>
            <person name="Kuo A."/>
            <person name="Liang C."/>
            <person name="Lipzen A."/>
            <person name="Lutzoni F."/>
            <person name="Magnuson J."/>
            <person name="Mondo S."/>
            <person name="Nolan M."/>
            <person name="Ohm R."/>
            <person name="Pangilinan J."/>
            <person name="Park H.-J."/>
            <person name="Ramirez L."/>
            <person name="Alfaro M."/>
            <person name="Sun H."/>
            <person name="Tritt A."/>
            <person name="Yoshinaga Y."/>
            <person name="Zwiers L.-H."/>
            <person name="Turgeon B."/>
            <person name="Goodwin S."/>
            <person name="Spatafora J."/>
            <person name="Crous P."/>
            <person name="Grigoriev I."/>
        </authorList>
    </citation>
    <scope>NUCLEOTIDE SEQUENCE</scope>
    <source>
        <strain evidence="18">CBS 101060</strain>
    </source>
</reference>
<organism evidence="18 19">
    <name type="scientific">Patellaria atrata CBS 101060</name>
    <dbReference type="NCBI Taxonomy" id="1346257"/>
    <lineage>
        <taxon>Eukaryota</taxon>
        <taxon>Fungi</taxon>
        <taxon>Dikarya</taxon>
        <taxon>Ascomycota</taxon>
        <taxon>Pezizomycotina</taxon>
        <taxon>Dothideomycetes</taxon>
        <taxon>Dothideomycetes incertae sedis</taxon>
        <taxon>Patellariales</taxon>
        <taxon>Patellariaceae</taxon>
        <taxon>Patellaria</taxon>
    </lineage>
</organism>
<evidence type="ECO:0000256" key="16">
    <source>
        <dbReference type="SAM" id="SignalP"/>
    </source>
</evidence>
<feature type="domain" description="Auxiliary Activity family 9 catalytic" evidence="17">
    <location>
        <begin position="20"/>
        <end position="223"/>
    </location>
</feature>
<dbReference type="Gene3D" id="2.70.50.70">
    <property type="match status" value="1"/>
</dbReference>
<evidence type="ECO:0000256" key="3">
    <source>
        <dbReference type="ARBA" id="ARBA00022525"/>
    </source>
</evidence>
<sequence>MRKSLFSIALGLTAQGVDAHYTFSKLIVNGTVTEDWKYVRKVFRDPLINADYGMISPHYDLYHETMRCGRQAARSGPTTETAIVEAGDEVGFESQVAFLTDYLQYPDIFHPGPGQAYLSKAPADLETYVGDGDWFKIASITSKSDTEWALLGETQARFTIPKTTPPGKYLLRFEHIFLNTYFNNTQYYQNCAHVEIVGPGGGTPGPTIKFPGGYDNFDRGLWVPEKAMANPPSYTPPGPPVWTG</sequence>
<keyword evidence="6" id="KW-0136">Cellulose degradation</keyword>
<evidence type="ECO:0000256" key="12">
    <source>
        <dbReference type="ARBA" id="ARBA00023326"/>
    </source>
</evidence>